<organism evidence="1 2">
    <name type="scientific">Rhodohalobacter barkolensis</name>
    <dbReference type="NCBI Taxonomy" id="2053187"/>
    <lineage>
        <taxon>Bacteria</taxon>
        <taxon>Pseudomonadati</taxon>
        <taxon>Balneolota</taxon>
        <taxon>Balneolia</taxon>
        <taxon>Balneolales</taxon>
        <taxon>Balneolaceae</taxon>
        <taxon>Rhodohalobacter</taxon>
    </lineage>
</organism>
<dbReference type="Proteomes" id="UP000233398">
    <property type="component" value="Unassembled WGS sequence"/>
</dbReference>
<dbReference type="EMBL" id="PISP01000001">
    <property type="protein sequence ID" value="PKD45045.1"/>
    <property type="molecule type" value="Genomic_DNA"/>
</dbReference>
<accession>A0A2N0VLG2</accession>
<keyword evidence="2" id="KW-1185">Reference proteome</keyword>
<proteinExistence type="predicted"/>
<sequence length="62" mass="7170">MVELNQAMKFSGHVRFKIIAVKENGYLNTPFTIVFDTKLKSIKKPSPDLRRGFKNLDPKYVV</sequence>
<reference evidence="1 2" key="1">
    <citation type="submission" date="2017-11" db="EMBL/GenBank/DDBJ databases">
        <title>Rhodohalobacter 15182 sp. nov., isolated from a salt lake.</title>
        <authorList>
            <person name="Han S."/>
        </authorList>
    </citation>
    <scope>NUCLEOTIDE SEQUENCE [LARGE SCALE GENOMIC DNA]</scope>
    <source>
        <strain evidence="1 2">15182</strain>
    </source>
</reference>
<evidence type="ECO:0000313" key="2">
    <source>
        <dbReference type="Proteomes" id="UP000233398"/>
    </source>
</evidence>
<comment type="caution">
    <text evidence="1">The sequence shown here is derived from an EMBL/GenBank/DDBJ whole genome shotgun (WGS) entry which is preliminary data.</text>
</comment>
<gene>
    <name evidence="1" type="ORF">CWD77_06205</name>
</gene>
<dbReference type="AlphaFoldDB" id="A0A2N0VLG2"/>
<protein>
    <submittedName>
        <fullName evidence="1">Uncharacterized protein</fullName>
    </submittedName>
</protein>
<evidence type="ECO:0000313" key="1">
    <source>
        <dbReference type="EMBL" id="PKD45045.1"/>
    </source>
</evidence>
<name>A0A2N0VLG2_9BACT</name>